<dbReference type="RefSeq" id="WP_327785327.1">
    <property type="nucleotide sequence ID" value="NZ_JAYXNZ010000002.1"/>
</dbReference>
<name>A0ABU6LPX4_9ACTN</name>
<dbReference type="EMBL" id="JAYXNZ010000002">
    <property type="protein sequence ID" value="MEC7051331.1"/>
    <property type="molecule type" value="Genomic_DNA"/>
</dbReference>
<keyword evidence="2" id="KW-1185">Reference proteome</keyword>
<proteinExistence type="predicted"/>
<dbReference type="Proteomes" id="UP001353952">
    <property type="component" value="Unassembled WGS sequence"/>
</dbReference>
<gene>
    <name evidence="1" type="ORF">RFN57_03275</name>
</gene>
<organism evidence="1 2">
    <name type="scientific">Streptomyces violaceochromogenes</name>
    <dbReference type="NCBI Taxonomy" id="67377"/>
    <lineage>
        <taxon>Bacteria</taxon>
        <taxon>Bacillati</taxon>
        <taxon>Actinomycetota</taxon>
        <taxon>Actinomycetes</taxon>
        <taxon>Kitasatosporales</taxon>
        <taxon>Streptomycetaceae</taxon>
        <taxon>Streptomyces</taxon>
    </lineage>
</organism>
<reference evidence="1 2" key="1">
    <citation type="submission" date="2024-01" db="EMBL/GenBank/DDBJ databases">
        <title>Genome analysis.</title>
        <authorList>
            <person name="Zhang K."/>
        </authorList>
    </citation>
    <scope>NUCLEOTIDE SEQUENCE [LARGE SCALE GENOMIC DNA]</scope>
    <source>
        <strain evidence="1 2">CGMCC 4.1753</strain>
    </source>
</reference>
<accession>A0ABU6LPX4</accession>
<sequence>MMQAADVPVHSAETSRARVRFDGRAVTVRRRLAPGLPWRPPATYSIARVLGAELVWLGSEGERRRFDLRLVGTPTVAVPVSIGRDPHRWPGSLREHQWGALAGAINGASRRWMRRVLDATVGTGPWSEEVWRRVEGLSPELRSFSERTITDAPSHKGRTARPHREVIEDMLLAPLRGEGTENGPRPAFWSGFRFDDSPLDRARAEAWHTLIGRLAPDTLFP</sequence>
<protein>
    <submittedName>
        <fullName evidence="1">Uncharacterized protein</fullName>
    </submittedName>
</protein>
<comment type="caution">
    <text evidence="1">The sequence shown here is derived from an EMBL/GenBank/DDBJ whole genome shotgun (WGS) entry which is preliminary data.</text>
</comment>
<evidence type="ECO:0000313" key="1">
    <source>
        <dbReference type="EMBL" id="MEC7051331.1"/>
    </source>
</evidence>
<evidence type="ECO:0000313" key="2">
    <source>
        <dbReference type="Proteomes" id="UP001353952"/>
    </source>
</evidence>